<dbReference type="InterPro" id="IPR050597">
    <property type="entry name" value="Cytochrome_c_Oxidase_Subunit"/>
</dbReference>
<sequence>MMIRITTVIAMVLSASIVSAEPSSNVAYDVPTLKFLMNADPARGEALAKKEKCSKCHGDNGVSDDGEDNNIAGLMPSYAFKQLIDFRDKKRDDRDMYKKVKEMDDQQLADLAVWFGMQEAGNGTEGKQMSEDVRKLVVNGDPERLLKACAACHGSRGNGGQFDHPRINNQYKEYLVTAMTAFKEDDRENDVYSRMRYVSKALTEEEIEALADYYALPDPE</sequence>
<feature type="chain" id="PRO_5030034388" description="Cytochrome c domain-containing protein" evidence="10">
    <location>
        <begin position="21"/>
        <end position="220"/>
    </location>
</feature>
<comment type="PTM">
    <text evidence="8">Binds 2 heme c groups covalently per subunit.</text>
</comment>
<dbReference type="PANTHER" id="PTHR33751">
    <property type="entry name" value="CBB3-TYPE CYTOCHROME C OXIDASE SUBUNIT FIXP"/>
    <property type="match status" value="1"/>
</dbReference>
<feature type="binding site" description="axial binding residue" evidence="9">
    <location>
        <position position="153"/>
    </location>
    <ligand>
        <name>heme c</name>
        <dbReference type="ChEBI" id="CHEBI:61717"/>
        <label>2</label>
    </ligand>
    <ligandPart>
        <name>Fe</name>
        <dbReference type="ChEBI" id="CHEBI:18248"/>
    </ligandPart>
</feature>
<dbReference type="PANTHER" id="PTHR33751:SF9">
    <property type="entry name" value="CYTOCHROME C4"/>
    <property type="match status" value="1"/>
</dbReference>
<comment type="caution">
    <text evidence="12">The sequence shown here is derived from an EMBL/GenBank/DDBJ whole genome shotgun (WGS) entry which is preliminary data.</text>
</comment>
<proteinExistence type="predicted"/>
<evidence type="ECO:0000256" key="7">
    <source>
        <dbReference type="ARBA" id="ARBA00023004"/>
    </source>
</evidence>
<dbReference type="GO" id="GO:0009055">
    <property type="term" value="F:electron transfer activity"/>
    <property type="evidence" value="ECO:0007669"/>
    <property type="project" value="InterPro"/>
</dbReference>
<feature type="binding site" description="covalent" evidence="8">
    <location>
        <position position="56"/>
    </location>
    <ligand>
        <name>heme c</name>
        <dbReference type="ChEBI" id="CHEBI:61717"/>
        <label>1</label>
    </ligand>
</feature>
<feature type="signal peptide" evidence="10">
    <location>
        <begin position="1"/>
        <end position="20"/>
    </location>
</feature>
<accession>A0A1T2HNE7</accession>
<feature type="binding site" description="axial binding residue" evidence="9">
    <location>
        <position position="96"/>
    </location>
    <ligand>
        <name>heme c</name>
        <dbReference type="ChEBI" id="CHEBI:61717"/>
        <label>1</label>
    </ligand>
    <ligandPart>
        <name>Fe</name>
        <dbReference type="ChEBI" id="CHEBI:18248"/>
    </ligandPart>
</feature>
<evidence type="ECO:0000256" key="8">
    <source>
        <dbReference type="PIRSR" id="PIRSR000005-1"/>
    </source>
</evidence>
<dbReference type="PROSITE" id="PS51007">
    <property type="entry name" value="CYTC"/>
    <property type="match status" value="1"/>
</dbReference>
<feature type="binding site" description="covalent" evidence="8">
    <location>
        <position position="149"/>
    </location>
    <ligand>
        <name>heme c</name>
        <dbReference type="ChEBI" id="CHEBI:61717"/>
        <label>2</label>
    </ligand>
</feature>
<evidence type="ECO:0000256" key="9">
    <source>
        <dbReference type="PIRSR" id="PIRSR000005-2"/>
    </source>
</evidence>
<dbReference type="EMBL" id="MPNX01000010">
    <property type="protein sequence ID" value="OOY34840.1"/>
    <property type="molecule type" value="Genomic_DNA"/>
</dbReference>
<feature type="domain" description="Cytochrome c" evidence="11">
    <location>
        <begin position="39"/>
        <end position="218"/>
    </location>
</feature>
<dbReference type="InterPro" id="IPR036909">
    <property type="entry name" value="Cyt_c-like_dom_sf"/>
</dbReference>
<evidence type="ECO:0000256" key="2">
    <source>
        <dbReference type="ARBA" id="ARBA00022448"/>
    </source>
</evidence>
<dbReference type="Gene3D" id="1.10.760.10">
    <property type="entry name" value="Cytochrome c-like domain"/>
    <property type="match status" value="2"/>
</dbReference>
<feature type="binding site" description="axial binding residue" evidence="9">
    <location>
        <position position="57"/>
    </location>
    <ligand>
        <name>heme c</name>
        <dbReference type="ChEBI" id="CHEBI:61717"/>
        <label>1</label>
    </ligand>
    <ligandPart>
        <name>Fe</name>
        <dbReference type="ChEBI" id="CHEBI:18248"/>
    </ligandPart>
</feature>
<dbReference type="GO" id="GO:0020037">
    <property type="term" value="F:heme binding"/>
    <property type="evidence" value="ECO:0007669"/>
    <property type="project" value="InterPro"/>
</dbReference>
<keyword evidence="5" id="KW-0574">Periplasm</keyword>
<dbReference type="Proteomes" id="UP000190962">
    <property type="component" value="Unassembled WGS sequence"/>
</dbReference>
<keyword evidence="3 8" id="KW-0349">Heme</keyword>
<dbReference type="InterPro" id="IPR009056">
    <property type="entry name" value="Cyt_c-like_dom"/>
</dbReference>
<feature type="binding site" description="axial binding residue" evidence="9">
    <location>
        <position position="195"/>
    </location>
    <ligand>
        <name>heme c</name>
        <dbReference type="ChEBI" id="CHEBI:61717"/>
        <label>2</label>
    </ligand>
    <ligandPart>
        <name>Fe</name>
        <dbReference type="ChEBI" id="CHEBI:18248"/>
    </ligandPart>
</feature>
<protein>
    <recommendedName>
        <fullName evidence="11">Cytochrome c domain-containing protein</fullName>
    </recommendedName>
</protein>
<dbReference type="PIRSF" id="PIRSF000005">
    <property type="entry name" value="Cytochrome_c4"/>
    <property type="match status" value="1"/>
</dbReference>
<gene>
    <name evidence="12" type="ORF">BOV88_07875</name>
</gene>
<evidence type="ECO:0000256" key="5">
    <source>
        <dbReference type="ARBA" id="ARBA00022764"/>
    </source>
</evidence>
<comment type="subcellular location">
    <subcellularLocation>
        <location evidence="1">Periplasm</location>
    </subcellularLocation>
</comment>
<organism evidence="12 13">
    <name type="scientific">Solemya velum gill symbiont</name>
    <dbReference type="NCBI Taxonomy" id="2340"/>
    <lineage>
        <taxon>Bacteria</taxon>
        <taxon>Pseudomonadati</taxon>
        <taxon>Pseudomonadota</taxon>
        <taxon>Gammaproteobacteria</taxon>
        <taxon>sulfur-oxidizing symbionts</taxon>
    </lineage>
</organism>
<dbReference type="RefSeq" id="WP_052132199.1">
    <property type="nucleotide sequence ID" value="NZ_MPNY01000010.1"/>
</dbReference>
<keyword evidence="4 9" id="KW-0479">Metal-binding</keyword>
<keyword evidence="2" id="KW-0813">Transport</keyword>
<keyword evidence="10" id="KW-0732">Signal</keyword>
<evidence type="ECO:0000313" key="13">
    <source>
        <dbReference type="Proteomes" id="UP000190962"/>
    </source>
</evidence>
<evidence type="ECO:0000256" key="4">
    <source>
        <dbReference type="ARBA" id="ARBA00022723"/>
    </source>
</evidence>
<dbReference type="GO" id="GO:0042597">
    <property type="term" value="C:periplasmic space"/>
    <property type="evidence" value="ECO:0007669"/>
    <property type="project" value="UniProtKB-SubCell"/>
</dbReference>
<keyword evidence="7 9" id="KW-0408">Iron</keyword>
<name>A0A1T2HNE7_SOVGS</name>
<evidence type="ECO:0000313" key="12">
    <source>
        <dbReference type="EMBL" id="OOY34840.1"/>
    </source>
</evidence>
<dbReference type="Pfam" id="PF00034">
    <property type="entry name" value="Cytochrom_C"/>
    <property type="match status" value="2"/>
</dbReference>
<dbReference type="InterPro" id="IPR024167">
    <property type="entry name" value="Cytochrome_c4-like"/>
</dbReference>
<feature type="binding site" description="covalent" evidence="8">
    <location>
        <position position="152"/>
    </location>
    <ligand>
        <name>heme c</name>
        <dbReference type="ChEBI" id="CHEBI:61717"/>
        <label>2</label>
    </ligand>
</feature>
<dbReference type="AlphaFoldDB" id="A0A1T2HNE7"/>
<dbReference type="SUPFAM" id="SSF46626">
    <property type="entry name" value="Cytochrome c"/>
    <property type="match status" value="2"/>
</dbReference>
<reference evidence="12 13" key="1">
    <citation type="submission" date="2016-11" db="EMBL/GenBank/DDBJ databases">
        <title>Mixed transmission modes and dynamic genome evolution in an obligate animal-bacterial symbiosis.</title>
        <authorList>
            <person name="Russell S.L."/>
            <person name="Corbett-Detig R.B."/>
            <person name="Cavanaugh C.M."/>
        </authorList>
    </citation>
    <scope>NUCLEOTIDE SEQUENCE [LARGE SCALE GENOMIC DNA]</scope>
    <source>
        <strain evidence="12">MA-KB16</strain>
    </source>
</reference>
<evidence type="ECO:0000256" key="1">
    <source>
        <dbReference type="ARBA" id="ARBA00004418"/>
    </source>
</evidence>
<evidence type="ECO:0000256" key="10">
    <source>
        <dbReference type="SAM" id="SignalP"/>
    </source>
</evidence>
<feature type="binding site" description="covalent" evidence="8">
    <location>
        <position position="53"/>
    </location>
    <ligand>
        <name>heme c</name>
        <dbReference type="ChEBI" id="CHEBI:61717"/>
        <label>1</label>
    </ligand>
</feature>
<evidence type="ECO:0000259" key="11">
    <source>
        <dbReference type="PROSITE" id="PS51007"/>
    </source>
</evidence>
<keyword evidence="6" id="KW-0249">Electron transport</keyword>
<dbReference type="GO" id="GO:0005506">
    <property type="term" value="F:iron ion binding"/>
    <property type="evidence" value="ECO:0007669"/>
    <property type="project" value="InterPro"/>
</dbReference>
<evidence type="ECO:0000256" key="6">
    <source>
        <dbReference type="ARBA" id="ARBA00022982"/>
    </source>
</evidence>
<evidence type="ECO:0000256" key="3">
    <source>
        <dbReference type="ARBA" id="ARBA00022617"/>
    </source>
</evidence>